<keyword evidence="3" id="KW-1185">Reference proteome</keyword>
<evidence type="ECO:0000313" key="3">
    <source>
        <dbReference type="Proteomes" id="UP000295662"/>
    </source>
</evidence>
<dbReference type="Proteomes" id="UP000295662">
    <property type="component" value="Unassembled WGS sequence"/>
</dbReference>
<organism evidence="2 3">
    <name type="scientific">Prosthecobacter fusiformis</name>
    <dbReference type="NCBI Taxonomy" id="48464"/>
    <lineage>
        <taxon>Bacteria</taxon>
        <taxon>Pseudomonadati</taxon>
        <taxon>Verrucomicrobiota</taxon>
        <taxon>Verrucomicrobiia</taxon>
        <taxon>Verrucomicrobiales</taxon>
        <taxon>Verrucomicrobiaceae</taxon>
        <taxon>Prosthecobacter</taxon>
    </lineage>
</organism>
<protein>
    <submittedName>
        <fullName evidence="2">Uncharacterized protein</fullName>
    </submittedName>
</protein>
<dbReference type="EMBL" id="SOCA01000009">
    <property type="protein sequence ID" value="TDU66067.1"/>
    <property type="molecule type" value="Genomic_DNA"/>
</dbReference>
<comment type="caution">
    <text evidence="2">The sequence shown here is derived from an EMBL/GenBank/DDBJ whole genome shotgun (WGS) entry which is preliminary data.</text>
</comment>
<feature type="region of interest" description="Disordered" evidence="1">
    <location>
        <begin position="51"/>
        <end position="113"/>
    </location>
</feature>
<dbReference type="AlphaFoldDB" id="A0A4R7RPA4"/>
<reference evidence="2 3" key="1">
    <citation type="submission" date="2019-03" db="EMBL/GenBank/DDBJ databases">
        <title>Genomic Encyclopedia of Archaeal and Bacterial Type Strains, Phase II (KMG-II): from individual species to whole genera.</title>
        <authorList>
            <person name="Goeker M."/>
        </authorList>
    </citation>
    <scope>NUCLEOTIDE SEQUENCE [LARGE SCALE GENOMIC DNA]</scope>
    <source>
        <strain evidence="2 3">ATCC 25309</strain>
    </source>
</reference>
<proteinExistence type="predicted"/>
<dbReference type="PROSITE" id="PS51257">
    <property type="entry name" value="PROKAR_LIPOPROTEIN"/>
    <property type="match status" value="1"/>
</dbReference>
<gene>
    <name evidence="2" type="ORF">EI77_03804</name>
</gene>
<accession>A0A4R7RPA4</accession>
<name>A0A4R7RPA4_9BACT</name>
<evidence type="ECO:0000256" key="1">
    <source>
        <dbReference type="SAM" id="MobiDB-lite"/>
    </source>
</evidence>
<sequence length="139" mass="14779">MSLFKLADNNVPITPPAVGACAAPAPWPAIGGYRRVGQSLGGLLGVHSLRHPGKENCGGVEATDGNEAIGRTHKTNEKKKVSPKRGTTKSAENGAGMHPMPEPGYQPHGFQDHDIHCPLFAKTRKSLGRDRQLVNKDLG</sequence>
<evidence type="ECO:0000313" key="2">
    <source>
        <dbReference type="EMBL" id="TDU66067.1"/>
    </source>
</evidence>